<dbReference type="GO" id="GO:0003964">
    <property type="term" value="F:RNA-directed DNA polymerase activity"/>
    <property type="evidence" value="ECO:0007669"/>
    <property type="project" value="UniProtKB-KW"/>
</dbReference>
<sequence length="318" mass="35883">MDGGSSCEIIYESCFEKLNPTIKATKVDLKTPLVRFLGERSWSIGRTVMQRMGIVDSTIHGAIKFHTKKGIGTVILTYEANQGKKMAKRILPQVRKGSSVTSTLRKKLSWTTKERTKARILQKAKHQTWVANPDRSMAAGKKQENVCGLHRHKQGLFQRLLPTTRDQLENRITLRVPFEVVPRCLQGLPPNANGRRRRRQNSLLRKRRSLLLQKDAVSSQKCKGNIPKVSEQDQEINANMVFTAQMEKVLSDLEESSSSKEETIVEICLCIIDSGCSKHMTGNRALLTNFVEKFLGTVRFGNNDFAVIVGMEMLLSDL</sequence>
<evidence type="ECO:0000313" key="2">
    <source>
        <dbReference type="EMBL" id="GEY78605.1"/>
    </source>
</evidence>
<gene>
    <name evidence="2" type="ORF">Tci_450579</name>
</gene>
<reference evidence="2" key="1">
    <citation type="journal article" date="2019" name="Sci. Rep.">
        <title>Draft genome of Tanacetum cinerariifolium, the natural source of mosquito coil.</title>
        <authorList>
            <person name="Yamashiro T."/>
            <person name="Shiraishi A."/>
            <person name="Satake H."/>
            <person name="Nakayama K."/>
        </authorList>
    </citation>
    <scope>NUCLEOTIDE SEQUENCE</scope>
</reference>
<dbReference type="AlphaFoldDB" id="A0A699HWB6"/>
<dbReference type="Pfam" id="PF22936">
    <property type="entry name" value="Pol_BBD"/>
    <property type="match status" value="1"/>
</dbReference>
<dbReference type="InterPro" id="IPR054722">
    <property type="entry name" value="PolX-like_BBD"/>
</dbReference>
<comment type="caution">
    <text evidence="2">The sequence shown here is derived from an EMBL/GenBank/DDBJ whole genome shotgun (WGS) entry which is preliminary data.</text>
</comment>
<protein>
    <submittedName>
        <fullName evidence="2">Reverse transcriptase domain-containing protein</fullName>
    </submittedName>
</protein>
<organism evidence="2">
    <name type="scientific">Tanacetum cinerariifolium</name>
    <name type="common">Dalmatian daisy</name>
    <name type="synonym">Chrysanthemum cinerariifolium</name>
    <dbReference type="NCBI Taxonomy" id="118510"/>
    <lineage>
        <taxon>Eukaryota</taxon>
        <taxon>Viridiplantae</taxon>
        <taxon>Streptophyta</taxon>
        <taxon>Embryophyta</taxon>
        <taxon>Tracheophyta</taxon>
        <taxon>Spermatophyta</taxon>
        <taxon>Magnoliopsida</taxon>
        <taxon>eudicotyledons</taxon>
        <taxon>Gunneridae</taxon>
        <taxon>Pentapetalae</taxon>
        <taxon>asterids</taxon>
        <taxon>campanulids</taxon>
        <taxon>Asterales</taxon>
        <taxon>Asteraceae</taxon>
        <taxon>Asteroideae</taxon>
        <taxon>Anthemideae</taxon>
        <taxon>Anthemidinae</taxon>
        <taxon>Tanacetum</taxon>
    </lineage>
</organism>
<proteinExistence type="predicted"/>
<name>A0A699HWB6_TANCI</name>
<keyword evidence="2" id="KW-0548">Nucleotidyltransferase</keyword>
<accession>A0A699HWB6</accession>
<dbReference type="EMBL" id="BKCJ010209562">
    <property type="protein sequence ID" value="GEY78605.1"/>
    <property type="molecule type" value="Genomic_DNA"/>
</dbReference>
<keyword evidence="2" id="KW-0695">RNA-directed DNA polymerase</keyword>
<evidence type="ECO:0000259" key="1">
    <source>
        <dbReference type="Pfam" id="PF22936"/>
    </source>
</evidence>
<feature type="domain" description="Retrovirus-related Pol polyprotein from transposon TNT 1-94-like beta-barrel" evidence="1">
    <location>
        <begin position="271"/>
        <end position="311"/>
    </location>
</feature>
<keyword evidence="2" id="KW-0808">Transferase</keyword>